<proteinExistence type="inferred from homology"/>
<dbReference type="EMBL" id="JAUBDH010000001">
    <property type="protein sequence ID" value="MDW0108728.1"/>
    <property type="molecule type" value="Genomic_DNA"/>
</dbReference>
<protein>
    <recommendedName>
        <fullName evidence="1">Metal-dependent carboxypeptidase</fullName>
        <ecNumber evidence="1">3.4.17.19</ecNumber>
    </recommendedName>
</protein>
<comment type="function">
    <text evidence="1">Broad specificity carboxypetidase that releases amino acids sequentially from the C-terminus, including neutral, aromatic, polar and basic residues.</text>
</comment>
<dbReference type="InterPro" id="IPR001333">
    <property type="entry name" value="Peptidase_M32_Taq"/>
</dbReference>
<keyword evidence="1 2" id="KW-0378">Hydrolase</keyword>
<dbReference type="PANTHER" id="PTHR34217:SF1">
    <property type="entry name" value="CARBOXYPEPTIDASE 1"/>
    <property type="match status" value="1"/>
</dbReference>
<dbReference type="PIRSF" id="PIRSF006615">
    <property type="entry name" value="Zn_crbxpep_Taq"/>
    <property type="match status" value="1"/>
</dbReference>
<sequence length="499" mass="57793">MVELTSKEKKFLEFLKEQNAYKEALTTLQWDSHTQIPRGGVDQRSEVVGILSGKLQQAETSDRMKEFIDEMKMTSENELIRKAAEECERVYDKSRNVPNAEYQNYVTLCSKAESVWEEAREKDDFSLFEPYLKEIIGYNQEFAELWGYEGDRYNALLDNNETGVTVEMLDKVFPELRKSLTSLIEQVQASPVKADVSLLQTPFPIESQKVLSEELLKMIGYRFEDGRLDTSAHPYSFAINPNDVRLSTKYDENDFRTSVFSSVHEGGHALYEQNIGRHLMGTPLSAASSMGMHESQSLYWEMFVTADRGFWETNYDWFRSFAPEHFKSVSLDDFYLALHEVKASLIRIEADPLTYSMHIMLRYELEKALLNGDVKAAELPHIWNELMQKYLGVMPGSDRDGVLQDIHWSSGDFGYFPSYTLGYLYAAQLHNTMKKEVPFEKCLQTNDFASIRGWFTEHIHRHGKTKQPLELLKEVSSEELNPAYLVQYLTEKYGTIYKF</sequence>
<dbReference type="Gene3D" id="1.10.1370.30">
    <property type="match status" value="1"/>
</dbReference>
<dbReference type="SUPFAM" id="SSF55486">
    <property type="entry name" value="Metalloproteases ('zincins'), catalytic domain"/>
    <property type="match status" value="1"/>
</dbReference>
<name>A0ABU4FXB7_9BACL</name>
<reference evidence="2 3" key="1">
    <citation type="submission" date="2023-06" db="EMBL/GenBank/DDBJ databases">
        <title>Sporosarcina sp. nov., isolated from Korean traditional fermented seafood 'Jeotgal'.</title>
        <authorList>
            <person name="Yang A.-I."/>
            <person name="Shin N.-R."/>
        </authorList>
    </citation>
    <scope>NUCLEOTIDE SEQUENCE [LARGE SCALE GENOMIC DNA]</scope>
    <source>
        <strain evidence="2 3">KCTC3840</strain>
    </source>
</reference>
<dbReference type="GO" id="GO:0004180">
    <property type="term" value="F:carboxypeptidase activity"/>
    <property type="evidence" value="ECO:0007669"/>
    <property type="project" value="UniProtKB-KW"/>
</dbReference>
<keyword evidence="1" id="KW-0645">Protease</keyword>
<keyword evidence="3" id="KW-1185">Reference proteome</keyword>
<gene>
    <name evidence="2" type="ORF">QT716_01555</name>
</gene>
<dbReference type="Pfam" id="PF02074">
    <property type="entry name" value="Peptidase_M32"/>
    <property type="match status" value="1"/>
</dbReference>
<evidence type="ECO:0000313" key="3">
    <source>
        <dbReference type="Proteomes" id="UP001280629"/>
    </source>
</evidence>
<dbReference type="PRINTS" id="PR00998">
    <property type="entry name" value="CRBOXYPTASET"/>
</dbReference>
<comment type="similarity">
    <text evidence="1">Belongs to the peptidase M32 family.</text>
</comment>
<accession>A0ABU4FXB7</accession>
<dbReference type="Proteomes" id="UP001280629">
    <property type="component" value="Unassembled WGS sequence"/>
</dbReference>
<dbReference type="PANTHER" id="PTHR34217">
    <property type="entry name" value="METAL-DEPENDENT CARBOXYPEPTIDASE"/>
    <property type="match status" value="1"/>
</dbReference>
<keyword evidence="1" id="KW-0479">Metal-binding</keyword>
<keyword evidence="1 2" id="KW-0121">Carboxypeptidase</keyword>
<organism evidence="2 3">
    <name type="scientific">Sporosarcina aquimarina</name>
    <dbReference type="NCBI Taxonomy" id="114975"/>
    <lineage>
        <taxon>Bacteria</taxon>
        <taxon>Bacillati</taxon>
        <taxon>Bacillota</taxon>
        <taxon>Bacilli</taxon>
        <taxon>Bacillales</taxon>
        <taxon>Caryophanaceae</taxon>
        <taxon>Sporosarcina</taxon>
    </lineage>
</organism>
<comment type="catalytic activity">
    <reaction evidence="1">
        <text>Release of a C-terminal amino acid with broad specificity, except for -Pro.</text>
        <dbReference type="EC" id="3.4.17.19"/>
    </reaction>
</comment>
<keyword evidence="1" id="KW-0482">Metalloprotease</keyword>
<dbReference type="CDD" id="cd06460">
    <property type="entry name" value="M32_Taq"/>
    <property type="match status" value="1"/>
</dbReference>
<comment type="caution">
    <text evidence="2">The sequence shown here is derived from an EMBL/GenBank/DDBJ whole genome shotgun (WGS) entry which is preliminary data.</text>
</comment>
<dbReference type="EC" id="3.4.17.19" evidence="1"/>
<dbReference type="PROSITE" id="PS52034">
    <property type="entry name" value="PEPTIDASE_M32"/>
    <property type="match status" value="1"/>
</dbReference>
<evidence type="ECO:0000313" key="2">
    <source>
        <dbReference type="EMBL" id="MDW0108728.1"/>
    </source>
</evidence>
<evidence type="ECO:0000256" key="1">
    <source>
        <dbReference type="PIRNR" id="PIRNR006615"/>
    </source>
</evidence>